<feature type="transmembrane region" description="Helical" evidence="2">
    <location>
        <begin position="601"/>
        <end position="623"/>
    </location>
</feature>
<accession>A0A504XL23</accession>
<feature type="transmembrane region" description="Helical" evidence="2">
    <location>
        <begin position="436"/>
        <end position="460"/>
    </location>
</feature>
<comment type="caution">
    <text evidence="3">The sequence shown here is derived from an EMBL/GenBank/DDBJ whole genome shotgun (WGS) entry which is preliminary data.</text>
</comment>
<evidence type="ECO:0000256" key="2">
    <source>
        <dbReference type="SAM" id="Phobius"/>
    </source>
</evidence>
<organism evidence="3 4">
    <name type="scientific">Leishmania donovani</name>
    <dbReference type="NCBI Taxonomy" id="5661"/>
    <lineage>
        <taxon>Eukaryota</taxon>
        <taxon>Discoba</taxon>
        <taxon>Euglenozoa</taxon>
        <taxon>Kinetoplastea</taxon>
        <taxon>Metakinetoplastina</taxon>
        <taxon>Trypanosomatida</taxon>
        <taxon>Trypanosomatidae</taxon>
        <taxon>Leishmaniinae</taxon>
        <taxon>Leishmania</taxon>
    </lineage>
</organism>
<dbReference type="VEuPathDB" id="TriTrypDB:LDHU3_31.1250"/>
<reference evidence="4" key="1">
    <citation type="submission" date="2019-02" db="EMBL/GenBank/DDBJ databases">
        <title>FDA dAtabase for Regulatory Grade micrObial Sequences (FDA-ARGOS): Supporting development and validation of Infectious Disease Dx tests.</title>
        <authorList>
            <person name="Duncan R."/>
            <person name="Fisher C."/>
            <person name="Tallon L."/>
            <person name="Sadzewicz L."/>
            <person name="Sengamalay N."/>
            <person name="Ott S."/>
            <person name="Godinez A."/>
            <person name="Nagaraj S."/>
            <person name="Vavikolanu K."/>
            <person name="Vyas G."/>
            <person name="Nadendla S."/>
            <person name="Aluvathingal J."/>
            <person name="Sichtig H."/>
        </authorList>
    </citation>
    <scope>NUCLEOTIDE SEQUENCE [LARGE SCALE GENOMIC DNA]</scope>
    <source>
        <strain evidence="4">FDAARGOS_360</strain>
    </source>
</reference>
<dbReference type="Proteomes" id="UP000318821">
    <property type="component" value="Unassembled WGS sequence"/>
</dbReference>
<sequence>MLPATDSIRMGVIQADAGAPTAAQQTDWSFSAQLDEAGRHVNRVASFDDHGTSAVSLNDASASAFVQRARGVGVAAPSAPDPQQPEEVQELPIEEVVNSTVIHLDKPIEHMPLISPPELKLVGRCVTFKGDTTINGETRSFFYEGLIGTINKETVMLIHVHRYTEEDFQLHKLERRHAFRADENLKSSQQGVAVAPSNCAVEGISSGGHGGTAREEIEANYSNDNLNCVRNPVVAESIQKPKDDDDNFDFDFDHHSISVTEHQEMPALLNALGETHAEEATRVRNRMQQQKGTMGPIPYVTFSRSHIHRVEFGVDPQSSFYSIFRDPTKEYFDMQCLRMFVRRYIIHTSQGNNPRCVPLRAFITSRCNCPDLDNDLLERTTREELAHLIKIDRDVKRVKKKKEQNRRNALRAYRAPQGLFRLTGILFLTHLPQQTLSIAVMEMIVTLVLLIYMLTTILTAEPNIVGIYFAKVYPYIFCTVIVSVLATACTSLHAIRMSLPIRDGIFVASMRAFFTLSATACSTMAMIIIGGHASYERLLSFVESDVMAPRLCGFYSAQRCSGITIPCTSIYADKRLCNCFHMQYDSYPCQSIMIAYVQRGLIPMVCLAFILFATFFFDGYLHLPHVTPTYLSTTDPVAQAALSRIPSDVARSTHVIGVNAGSHHPMRGTKGRPGLTETILHGWAQCLMCMTCAGDDDDAPTRHGADGATETSPRVTLALDCVIRCLLAAATEKAAPCGKAACRLLWTRKLTHTKAALDAVPSASPVRCLLAGMLLKELRGTRGDRYLCAREQANMLVKMYLETSAHHLEDTPELQQSGSRPYRSPALTTHMEQPRSPRFRAESHKGVPEGLASSLWRARGVWSSTRSPNCAVGRALDAARCNCSRPALDDQDVGVARQWPGEL</sequence>
<gene>
    <name evidence="3" type="ORF">CGC20_21050</name>
</gene>
<dbReference type="VEuPathDB" id="TriTrypDB:LDHU3_34.4940"/>
<dbReference type="VEuPathDB" id="TriTrypDB:LdBPK_342900.1"/>
<dbReference type="AlphaFoldDB" id="A0A504XL23"/>
<dbReference type="VEuPathDB" id="TriTrypDB:LdCL_340037100"/>
<keyword evidence="2" id="KW-1133">Transmembrane helix</keyword>
<evidence type="ECO:0000313" key="4">
    <source>
        <dbReference type="Proteomes" id="UP000318821"/>
    </source>
</evidence>
<protein>
    <submittedName>
        <fullName evidence="3">Putative integral membrane protein</fullName>
    </submittedName>
</protein>
<evidence type="ECO:0000313" key="3">
    <source>
        <dbReference type="EMBL" id="TPP46810.1"/>
    </source>
</evidence>
<feature type="region of interest" description="Disordered" evidence="1">
    <location>
        <begin position="809"/>
        <end position="844"/>
    </location>
</feature>
<proteinExistence type="predicted"/>
<feature type="transmembrane region" description="Helical" evidence="2">
    <location>
        <begin position="472"/>
        <end position="493"/>
    </location>
</feature>
<keyword evidence="2" id="KW-0812">Transmembrane</keyword>
<dbReference type="EMBL" id="RHLD01000015">
    <property type="protein sequence ID" value="TPP46810.1"/>
    <property type="molecule type" value="Genomic_DNA"/>
</dbReference>
<name>A0A504XL23_LEIDO</name>
<feature type="transmembrane region" description="Helical" evidence="2">
    <location>
        <begin position="505"/>
        <end position="529"/>
    </location>
</feature>
<feature type="compositionally biased region" description="Basic and acidic residues" evidence="1">
    <location>
        <begin position="832"/>
        <end position="844"/>
    </location>
</feature>
<evidence type="ECO:0000256" key="1">
    <source>
        <dbReference type="SAM" id="MobiDB-lite"/>
    </source>
</evidence>
<dbReference type="VEuPathDB" id="TriTrypDB:LdCL_340037200"/>
<keyword evidence="2" id="KW-0472">Membrane</keyword>